<dbReference type="PANTHER" id="PTHR42985:SF40">
    <property type="entry name" value="LD47995P-RELATED"/>
    <property type="match status" value="1"/>
</dbReference>
<dbReference type="STRING" id="307972.A0A2G8JZJ0"/>
<gene>
    <name evidence="13" type="ORF">BSL78_21976</name>
</gene>
<protein>
    <submittedName>
        <fullName evidence="13">Sodium-coupled monocarboxylate transporter 1</fullName>
    </submittedName>
</protein>
<dbReference type="EMBL" id="MRZV01001043">
    <property type="protein sequence ID" value="PIK41181.1"/>
    <property type="molecule type" value="Genomic_DNA"/>
</dbReference>
<dbReference type="InterPro" id="IPR051163">
    <property type="entry name" value="Sodium:Solute_Symporter_SSF"/>
</dbReference>
<evidence type="ECO:0000256" key="1">
    <source>
        <dbReference type="ARBA" id="ARBA00004651"/>
    </source>
</evidence>
<keyword evidence="8" id="KW-0406">Ion transport</keyword>
<evidence type="ECO:0000313" key="14">
    <source>
        <dbReference type="Proteomes" id="UP000230750"/>
    </source>
</evidence>
<feature type="transmembrane region" description="Helical" evidence="12">
    <location>
        <begin position="88"/>
        <end position="110"/>
    </location>
</feature>
<dbReference type="Proteomes" id="UP000230750">
    <property type="component" value="Unassembled WGS sequence"/>
</dbReference>
<dbReference type="OrthoDB" id="6132759at2759"/>
<evidence type="ECO:0000256" key="7">
    <source>
        <dbReference type="ARBA" id="ARBA00023053"/>
    </source>
</evidence>
<dbReference type="GO" id="GO:0015293">
    <property type="term" value="F:symporter activity"/>
    <property type="evidence" value="ECO:0007669"/>
    <property type="project" value="TreeGrafter"/>
</dbReference>
<feature type="transmembrane region" description="Helical" evidence="12">
    <location>
        <begin position="196"/>
        <end position="219"/>
    </location>
</feature>
<evidence type="ECO:0000256" key="4">
    <source>
        <dbReference type="ARBA" id="ARBA00022475"/>
    </source>
</evidence>
<dbReference type="Gene3D" id="1.20.1730.10">
    <property type="entry name" value="Sodium/glucose cotransporter"/>
    <property type="match status" value="1"/>
</dbReference>
<name>A0A2G8JZJ0_STIJA</name>
<evidence type="ECO:0000256" key="9">
    <source>
        <dbReference type="ARBA" id="ARBA00023136"/>
    </source>
</evidence>
<feature type="transmembrane region" description="Helical" evidence="12">
    <location>
        <begin position="12"/>
        <end position="36"/>
    </location>
</feature>
<dbReference type="Pfam" id="PF00474">
    <property type="entry name" value="SSF"/>
    <property type="match status" value="1"/>
</dbReference>
<keyword evidence="5 12" id="KW-0812">Transmembrane</keyword>
<comment type="caution">
    <text evidence="13">The sequence shown here is derived from an EMBL/GenBank/DDBJ whole genome shotgun (WGS) entry which is preliminary data.</text>
</comment>
<keyword evidence="6 12" id="KW-1133">Transmembrane helix</keyword>
<evidence type="ECO:0000256" key="8">
    <source>
        <dbReference type="ARBA" id="ARBA00023065"/>
    </source>
</evidence>
<evidence type="ECO:0000256" key="12">
    <source>
        <dbReference type="SAM" id="Phobius"/>
    </source>
</evidence>
<evidence type="ECO:0000256" key="2">
    <source>
        <dbReference type="ARBA" id="ARBA00006434"/>
    </source>
</evidence>
<comment type="subcellular location">
    <subcellularLocation>
        <location evidence="1">Cell membrane</location>
        <topology evidence="1">Multi-pass membrane protein</topology>
    </subcellularLocation>
</comment>
<reference evidence="13 14" key="1">
    <citation type="journal article" date="2017" name="PLoS Biol.">
        <title>The sea cucumber genome provides insights into morphological evolution and visceral regeneration.</title>
        <authorList>
            <person name="Zhang X."/>
            <person name="Sun L."/>
            <person name="Yuan J."/>
            <person name="Sun Y."/>
            <person name="Gao Y."/>
            <person name="Zhang L."/>
            <person name="Li S."/>
            <person name="Dai H."/>
            <person name="Hamel J.F."/>
            <person name="Liu C."/>
            <person name="Yu Y."/>
            <person name="Liu S."/>
            <person name="Lin W."/>
            <person name="Guo K."/>
            <person name="Jin S."/>
            <person name="Xu P."/>
            <person name="Storey K.B."/>
            <person name="Huan P."/>
            <person name="Zhang T."/>
            <person name="Zhou Y."/>
            <person name="Zhang J."/>
            <person name="Lin C."/>
            <person name="Li X."/>
            <person name="Xing L."/>
            <person name="Huo D."/>
            <person name="Sun M."/>
            <person name="Wang L."/>
            <person name="Mercier A."/>
            <person name="Li F."/>
            <person name="Yang H."/>
            <person name="Xiang J."/>
        </authorList>
    </citation>
    <scope>NUCLEOTIDE SEQUENCE [LARGE SCALE GENOMIC DNA]</scope>
    <source>
        <strain evidence="13">Shaxun</strain>
        <tissue evidence="13">Muscle</tissue>
    </source>
</reference>
<evidence type="ECO:0000256" key="3">
    <source>
        <dbReference type="ARBA" id="ARBA00022448"/>
    </source>
</evidence>
<feature type="transmembrane region" description="Helical" evidence="12">
    <location>
        <begin position="239"/>
        <end position="258"/>
    </location>
</feature>
<organism evidence="13 14">
    <name type="scientific">Stichopus japonicus</name>
    <name type="common">Sea cucumber</name>
    <dbReference type="NCBI Taxonomy" id="307972"/>
    <lineage>
        <taxon>Eukaryota</taxon>
        <taxon>Metazoa</taxon>
        <taxon>Echinodermata</taxon>
        <taxon>Eleutherozoa</taxon>
        <taxon>Echinozoa</taxon>
        <taxon>Holothuroidea</taxon>
        <taxon>Aspidochirotacea</taxon>
        <taxon>Aspidochirotida</taxon>
        <taxon>Stichopodidae</taxon>
        <taxon>Apostichopus</taxon>
    </lineage>
</organism>
<feature type="transmembrane region" description="Helical" evidence="12">
    <location>
        <begin position="131"/>
        <end position="152"/>
    </location>
</feature>
<keyword evidence="7" id="KW-0915">Sodium</keyword>
<dbReference type="GO" id="GO:0005886">
    <property type="term" value="C:plasma membrane"/>
    <property type="evidence" value="ECO:0007669"/>
    <property type="project" value="UniProtKB-SubCell"/>
</dbReference>
<dbReference type="PROSITE" id="PS50283">
    <property type="entry name" value="NA_SOLUT_SYMP_3"/>
    <property type="match status" value="1"/>
</dbReference>
<sequence>MPSPSDTDPLTFGAFDYCIFIGLLSIHALLGIYHALRRDRYKTAREFLLENRSINPIPVALSVLVSTMTSITYLGVPAETYIYGPTFWLMALNKPLVALIVARTFVPIFYRLKVTTIYEYLELRFGKLMSICGATLNFLFILLCTGILVYAPALALTTVTGIKLSYSVAFVGVTCSFYTTLGGAKAVMWTNVFQTMIMLTAFTSTLTVGAVMVGGIDAIRDVMNTHKIRLSNFSPNPTVRISFWSCFIGGTFIGLSAVA</sequence>
<evidence type="ECO:0000313" key="13">
    <source>
        <dbReference type="EMBL" id="PIK41181.1"/>
    </source>
</evidence>
<keyword evidence="4" id="KW-1003">Cell membrane</keyword>
<dbReference type="AlphaFoldDB" id="A0A2G8JZJ0"/>
<accession>A0A2G8JZJ0</accession>
<dbReference type="InterPro" id="IPR038377">
    <property type="entry name" value="Na/Glc_symporter_sf"/>
</dbReference>
<feature type="transmembrane region" description="Helical" evidence="12">
    <location>
        <begin position="57"/>
        <end position="76"/>
    </location>
</feature>
<keyword evidence="3" id="KW-0813">Transport</keyword>
<comment type="similarity">
    <text evidence="2 11">Belongs to the sodium:solute symporter (SSF) (TC 2.A.21) family.</text>
</comment>
<dbReference type="InterPro" id="IPR001734">
    <property type="entry name" value="Na/solute_symporter"/>
</dbReference>
<keyword evidence="9 12" id="KW-0472">Membrane</keyword>
<keyword evidence="10" id="KW-0739">Sodium transport</keyword>
<evidence type="ECO:0000256" key="11">
    <source>
        <dbReference type="RuleBase" id="RU362091"/>
    </source>
</evidence>
<evidence type="ECO:0000256" key="10">
    <source>
        <dbReference type="ARBA" id="ARBA00023201"/>
    </source>
</evidence>
<feature type="transmembrane region" description="Helical" evidence="12">
    <location>
        <begin position="164"/>
        <end position="184"/>
    </location>
</feature>
<dbReference type="PANTHER" id="PTHR42985">
    <property type="entry name" value="SODIUM-COUPLED MONOCARBOXYLATE TRANSPORTER"/>
    <property type="match status" value="1"/>
</dbReference>
<evidence type="ECO:0000256" key="5">
    <source>
        <dbReference type="ARBA" id="ARBA00022692"/>
    </source>
</evidence>
<proteinExistence type="inferred from homology"/>
<keyword evidence="14" id="KW-1185">Reference proteome</keyword>
<evidence type="ECO:0000256" key="6">
    <source>
        <dbReference type="ARBA" id="ARBA00022989"/>
    </source>
</evidence>
<dbReference type="GO" id="GO:0006814">
    <property type="term" value="P:sodium ion transport"/>
    <property type="evidence" value="ECO:0007669"/>
    <property type="project" value="UniProtKB-KW"/>
</dbReference>